<dbReference type="Gene3D" id="3.40.630.10">
    <property type="entry name" value="Zn peptidases"/>
    <property type="match status" value="1"/>
</dbReference>
<dbReference type="PIRSF" id="PIRSF037238">
    <property type="entry name" value="Carboxypeptidase_G2"/>
    <property type="match status" value="1"/>
</dbReference>
<dbReference type="InterPro" id="IPR011650">
    <property type="entry name" value="Peptidase_M20_dimer"/>
</dbReference>
<dbReference type="EMBL" id="JBHSEC010000020">
    <property type="protein sequence ID" value="MFC4411472.1"/>
    <property type="molecule type" value="Genomic_DNA"/>
</dbReference>
<evidence type="ECO:0000256" key="2">
    <source>
        <dbReference type="ARBA" id="ARBA00022801"/>
    </source>
</evidence>
<evidence type="ECO:0000313" key="4">
    <source>
        <dbReference type="EMBL" id="MFC4411472.1"/>
    </source>
</evidence>
<accession>A0ABV8XAQ8</accession>
<dbReference type="InterPro" id="IPR017150">
    <property type="entry name" value="Pept_M20_glutamate_carboxypep"/>
</dbReference>
<keyword evidence="5" id="KW-1185">Reference proteome</keyword>
<gene>
    <name evidence="4" type="ORF">ACFOZY_13680</name>
</gene>
<keyword evidence="1" id="KW-0479">Metal-binding</keyword>
<dbReference type="Proteomes" id="UP001595817">
    <property type="component" value="Unassembled WGS sequence"/>
</dbReference>
<evidence type="ECO:0000259" key="3">
    <source>
        <dbReference type="Pfam" id="PF07687"/>
    </source>
</evidence>
<keyword evidence="2" id="KW-0378">Hydrolase</keyword>
<dbReference type="RefSeq" id="WP_378156458.1">
    <property type="nucleotide sequence ID" value="NZ_JBHSEC010000020.1"/>
</dbReference>
<dbReference type="InterPro" id="IPR002933">
    <property type="entry name" value="Peptidase_M20"/>
</dbReference>
<dbReference type="PANTHER" id="PTHR43808:SF9">
    <property type="entry name" value="BLL0789 PROTEIN"/>
    <property type="match status" value="1"/>
</dbReference>
<evidence type="ECO:0000256" key="1">
    <source>
        <dbReference type="ARBA" id="ARBA00022723"/>
    </source>
</evidence>
<dbReference type="Pfam" id="PF07687">
    <property type="entry name" value="M20_dimer"/>
    <property type="match status" value="1"/>
</dbReference>
<comment type="caution">
    <text evidence="4">The sequence shown here is derived from an EMBL/GenBank/DDBJ whole genome shotgun (WGS) entry which is preliminary data.</text>
</comment>
<dbReference type="SUPFAM" id="SSF53187">
    <property type="entry name" value="Zn-dependent exopeptidases"/>
    <property type="match status" value="1"/>
</dbReference>
<dbReference type="Pfam" id="PF01546">
    <property type="entry name" value="Peptidase_M20"/>
    <property type="match status" value="1"/>
</dbReference>
<dbReference type="InterPro" id="IPR036264">
    <property type="entry name" value="Bact_exopeptidase_dim_dom"/>
</dbReference>
<protein>
    <submittedName>
        <fullName evidence="4">M20 family metallopeptidase</fullName>
    </submittedName>
</protein>
<dbReference type="InterPro" id="IPR050072">
    <property type="entry name" value="Peptidase_M20A"/>
</dbReference>
<evidence type="ECO:0000313" key="5">
    <source>
        <dbReference type="Proteomes" id="UP001595817"/>
    </source>
</evidence>
<sequence length="378" mass="41398">MHEIHDYIFEHQKEILKDIKYIVKADSPSREKELMDSCAQRIQQLFIRYFGYPAEVVKETLYGNHLRFEYGEGDRQILLLTHFDTVWDAGELTVKEDGNRIYGPGILDMKSGLVQAIWAIKSFHDLGINLNKRIVMLCTSDEEIGSPSSKKLIEQEALNSDAAFVMEPPVTSSGALKTGRKGTSKYTIEVNGRASHAGNHHKKGISAIREIAKQILYVESLTDYDKGTTVNVGAIKGGGKLNVVPDKATIGIDIRAKTVEEQKRIHQLIMGLKPQTEGIVLNVKGGINRPPMERGKATFKLFKLAQEAAAGLGVHLVEAAVGGASDGNLTAHLGIPTLDGLGAMGSGIHERSEHIVVDEIPNRTAILSMLLLKTSSVQ</sequence>
<organism evidence="4 5">
    <name type="scientific">Chungangia koreensis</name>
    <dbReference type="NCBI Taxonomy" id="752657"/>
    <lineage>
        <taxon>Bacteria</taxon>
        <taxon>Bacillati</taxon>
        <taxon>Bacillota</taxon>
        <taxon>Bacilli</taxon>
        <taxon>Lactobacillales</taxon>
        <taxon>Chungangia</taxon>
    </lineage>
</organism>
<feature type="domain" description="Peptidase M20 dimerisation" evidence="3">
    <location>
        <begin position="178"/>
        <end position="269"/>
    </location>
</feature>
<dbReference type="CDD" id="cd03885">
    <property type="entry name" value="M20_CPDG2"/>
    <property type="match status" value="1"/>
</dbReference>
<proteinExistence type="predicted"/>
<dbReference type="Gene3D" id="3.30.70.360">
    <property type="match status" value="1"/>
</dbReference>
<name>A0ABV8XAQ8_9LACT</name>
<reference evidence="5" key="1">
    <citation type="journal article" date="2019" name="Int. J. Syst. Evol. Microbiol.">
        <title>The Global Catalogue of Microorganisms (GCM) 10K type strain sequencing project: providing services to taxonomists for standard genome sequencing and annotation.</title>
        <authorList>
            <consortium name="The Broad Institute Genomics Platform"/>
            <consortium name="The Broad Institute Genome Sequencing Center for Infectious Disease"/>
            <person name="Wu L."/>
            <person name="Ma J."/>
        </authorList>
    </citation>
    <scope>NUCLEOTIDE SEQUENCE [LARGE SCALE GENOMIC DNA]</scope>
    <source>
        <strain evidence="5">CCUG 59778</strain>
    </source>
</reference>
<dbReference type="SUPFAM" id="SSF55031">
    <property type="entry name" value="Bacterial exopeptidase dimerisation domain"/>
    <property type="match status" value="1"/>
</dbReference>
<dbReference type="PANTHER" id="PTHR43808">
    <property type="entry name" value="ACETYLORNITHINE DEACETYLASE"/>
    <property type="match status" value="1"/>
</dbReference>